<dbReference type="Proteomes" id="UP000030889">
    <property type="component" value="Unassembled WGS sequence"/>
</dbReference>
<keyword evidence="2" id="KW-1185">Reference proteome</keyword>
<proteinExistence type="predicted"/>
<evidence type="ECO:0000313" key="2">
    <source>
        <dbReference type="Proteomes" id="UP000030889"/>
    </source>
</evidence>
<accession>A0ABR4YIN9</accession>
<comment type="caution">
    <text evidence="1">The sequence shown here is derived from an EMBL/GenBank/DDBJ whole genome shotgun (WGS) entry which is preliminary data.</text>
</comment>
<organism evidence="1 2">
    <name type="scientific">Alistipes inops</name>
    <dbReference type="NCBI Taxonomy" id="1501391"/>
    <lineage>
        <taxon>Bacteria</taxon>
        <taxon>Pseudomonadati</taxon>
        <taxon>Bacteroidota</taxon>
        <taxon>Bacteroidia</taxon>
        <taxon>Bacteroidales</taxon>
        <taxon>Rikenellaceae</taxon>
        <taxon>Alistipes</taxon>
    </lineage>
</organism>
<dbReference type="EMBL" id="JRGF01000015">
    <property type="protein sequence ID" value="KHE41094.1"/>
    <property type="molecule type" value="Genomic_DNA"/>
</dbReference>
<reference evidence="1 2" key="1">
    <citation type="submission" date="2014-09" db="EMBL/GenBank/DDBJ databases">
        <title>Alistipes sp. 627, sp. nov., a novel member of the family Rikenellaceae isolated from human faeces.</title>
        <authorList>
            <person name="Shkoporov A.N."/>
            <person name="Chaplin A.V."/>
            <person name="Motuzova O.V."/>
            <person name="Kafarskaia L.I."/>
            <person name="Khokhlova E.V."/>
            <person name="Efimov B.A."/>
        </authorList>
    </citation>
    <scope>NUCLEOTIDE SEQUENCE [LARGE SCALE GENOMIC DNA]</scope>
    <source>
        <strain evidence="1 2">627</strain>
    </source>
</reference>
<gene>
    <name evidence="1" type="ORF">LG35_09265</name>
</gene>
<evidence type="ECO:0000313" key="1">
    <source>
        <dbReference type="EMBL" id="KHE41094.1"/>
    </source>
</evidence>
<protein>
    <submittedName>
        <fullName evidence="1">Uncharacterized protein</fullName>
    </submittedName>
</protein>
<sequence>MTLTVYDKQLIGEVERMFPGHHAGEVVERLIRMGVVDTVRCKVLVVREYVNELVGRGTGKVDAMYMAAEKFCCSYEYVRKCMYYYKEVNLA</sequence>
<name>A0ABR4YIN9_9BACT</name>